<evidence type="ECO:0000313" key="6">
    <source>
        <dbReference type="EMBL" id="ASN71487.1"/>
    </source>
</evidence>
<evidence type="ECO:0000256" key="4">
    <source>
        <dbReference type="PROSITE-ProRule" id="PRU00510"/>
    </source>
</evidence>
<accession>A0A2H4JDJ0</accession>
<protein>
    <submittedName>
        <fullName evidence="6">Putative DksA-like zinc finger domain containing protein</fullName>
    </submittedName>
</protein>
<name>A0A2H4JDJ0_9CAUD</name>
<evidence type="ECO:0000256" key="3">
    <source>
        <dbReference type="ARBA" id="ARBA00022833"/>
    </source>
</evidence>
<evidence type="ECO:0000256" key="2">
    <source>
        <dbReference type="ARBA" id="ARBA00022771"/>
    </source>
</evidence>
<evidence type="ECO:0000259" key="5">
    <source>
        <dbReference type="Pfam" id="PF01258"/>
    </source>
</evidence>
<feature type="domain" description="Zinc finger DksA/TraR C4-type" evidence="5">
    <location>
        <begin position="34"/>
        <end position="65"/>
    </location>
</feature>
<reference evidence="6" key="1">
    <citation type="submission" date="2017-06" db="EMBL/GenBank/DDBJ databases">
        <title>Novel phages from South African skin metaviromes.</title>
        <authorList>
            <person name="van Zyl L.J."/>
            <person name="Abrahams Y."/>
            <person name="Stander E.A."/>
            <person name="Kirby B.M."/>
            <person name="Clavaud C."/>
            <person name="Farcet C."/>
            <person name="Breton L."/>
            <person name="Trindade M.I."/>
        </authorList>
    </citation>
    <scope>NUCLEOTIDE SEQUENCE</scope>
</reference>
<dbReference type="PANTHER" id="PTHR38777:SF1">
    <property type="entry name" value="DNAK SUPPRESSOR PROTEIN"/>
    <property type="match status" value="1"/>
</dbReference>
<gene>
    <name evidence="6" type="ORF">9F1_29</name>
</gene>
<dbReference type="PROSITE" id="PS51128">
    <property type="entry name" value="ZF_DKSA_2"/>
    <property type="match status" value="1"/>
</dbReference>
<dbReference type="EMBL" id="MF417926">
    <property type="protein sequence ID" value="ASN71487.1"/>
    <property type="molecule type" value="Genomic_DNA"/>
</dbReference>
<proteinExistence type="predicted"/>
<dbReference type="GO" id="GO:0008270">
    <property type="term" value="F:zinc ion binding"/>
    <property type="evidence" value="ECO:0007669"/>
    <property type="project" value="UniProtKB-KW"/>
</dbReference>
<organism evidence="6">
    <name type="scientific">uncultured Caudovirales phage</name>
    <dbReference type="NCBI Taxonomy" id="2100421"/>
    <lineage>
        <taxon>Viruses</taxon>
        <taxon>Duplodnaviria</taxon>
        <taxon>Heunggongvirae</taxon>
        <taxon>Uroviricota</taxon>
        <taxon>Caudoviricetes</taxon>
        <taxon>Peduoviridae</taxon>
        <taxon>Maltschvirus</taxon>
        <taxon>Maltschvirus maltsch</taxon>
    </lineage>
</organism>
<dbReference type="InterPro" id="IPR000962">
    <property type="entry name" value="Znf_DskA_TraR"/>
</dbReference>
<keyword evidence="2" id="KW-0863">Zinc-finger</keyword>
<sequence length="69" mass="7800">MSDVIDTANDQVEYLLQVALSRRKRPATGVASAQFCVDCDEPIPLLRQQKVEGCQTCFDCQKLREVRRG</sequence>
<keyword evidence="3" id="KW-0862">Zinc</keyword>
<evidence type="ECO:0000256" key="1">
    <source>
        <dbReference type="ARBA" id="ARBA00022723"/>
    </source>
</evidence>
<feature type="zinc finger region" description="dksA C4-type" evidence="4">
    <location>
        <begin position="36"/>
        <end position="60"/>
    </location>
</feature>
<dbReference type="PANTHER" id="PTHR38777">
    <property type="entry name" value="FELS-2 PROPHAGE PROTEIN"/>
    <property type="match status" value="1"/>
</dbReference>
<keyword evidence="1" id="KW-0479">Metal-binding</keyword>
<dbReference type="GO" id="GO:1900378">
    <property type="term" value="P:positive regulation of secondary metabolite biosynthetic process"/>
    <property type="evidence" value="ECO:0007669"/>
    <property type="project" value="TreeGrafter"/>
</dbReference>
<dbReference type="Pfam" id="PF01258">
    <property type="entry name" value="zf-dskA_traR"/>
    <property type="match status" value="1"/>
</dbReference>